<reference evidence="6" key="1">
    <citation type="journal article" date="2020" name="mSystems">
        <title>Genome- and Community-Level Interaction Insights into Carbon Utilization and Element Cycling Functions of Hydrothermarchaeota in Hydrothermal Sediment.</title>
        <authorList>
            <person name="Zhou Z."/>
            <person name="Liu Y."/>
            <person name="Xu W."/>
            <person name="Pan J."/>
            <person name="Luo Z.H."/>
            <person name="Li M."/>
        </authorList>
    </citation>
    <scope>NUCLEOTIDE SEQUENCE [LARGE SCALE GENOMIC DNA]</scope>
    <source>
        <strain evidence="6">SpSt-609</strain>
    </source>
</reference>
<evidence type="ECO:0000259" key="5">
    <source>
        <dbReference type="PROSITE" id="PS51918"/>
    </source>
</evidence>
<evidence type="ECO:0000256" key="4">
    <source>
        <dbReference type="ARBA" id="ARBA00023014"/>
    </source>
</evidence>
<dbReference type="GO" id="GO:0046872">
    <property type="term" value="F:metal ion binding"/>
    <property type="evidence" value="ECO:0007669"/>
    <property type="project" value="UniProtKB-KW"/>
</dbReference>
<sequence>MLVLSVSIFVTSRCNYQCAFCYRHIDKGDMTFERAIQVLGHLKSLSLVEGVNLKISFAGGEPTLVPWISNAIAYAKKLGFKTELITNGTNQISEELLKFLDVIAIDIDSLREETNLKLGKSRIHVLTAENLIQRAAKLNLKVKINTVVTKLNILDIVEVANWIRGRKNIYRWKIFQFLPSYGLAKVNESVLKISKEEFKMLGEKISEMMKDWEGQLVIEDNEYMSSAYFSIDQTGSFYVARLIDNKYETITLGRVEDFTFKKLLESGVISKELVEQRIQLNKKVFLE</sequence>
<evidence type="ECO:0000313" key="6">
    <source>
        <dbReference type="EMBL" id="HGU41133.1"/>
    </source>
</evidence>
<keyword evidence="1" id="KW-0949">S-adenosyl-L-methionine</keyword>
<evidence type="ECO:0000256" key="2">
    <source>
        <dbReference type="ARBA" id="ARBA00022723"/>
    </source>
</evidence>
<dbReference type="InterPro" id="IPR050377">
    <property type="entry name" value="Radical_SAM_PqqE_MftC-like"/>
</dbReference>
<dbReference type="Pfam" id="PF04055">
    <property type="entry name" value="Radical_SAM"/>
    <property type="match status" value="1"/>
</dbReference>
<keyword evidence="4" id="KW-0411">Iron-sulfur</keyword>
<feature type="domain" description="Radical SAM core" evidence="5">
    <location>
        <begin position="1"/>
        <end position="211"/>
    </location>
</feature>
<keyword evidence="2" id="KW-0479">Metal-binding</keyword>
<dbReference type="AlphaFoldDB" id="A0A7C4RXM8"/>
<dbReference type="Gene3D" id="3.20.20.70">
    <property type="entry name" value="Aldolase class I"/>
    <property type="match status" value="1"/>
</dbReference>
<evidence type="ECO:0000256" key="3">
    <source>
        <dbReference type="ARBA" id="ARBA00023004"/>
    </source>
</evidence>
<evidence type="ECO:0000256" key="1">
    <source>
        <dbReference type="ARBA" id="ARBA00022691"/>
    </source>
</evidence>
<dbReference type="EMBL" id="DSZY01000038">
    <property type="protein sequence ID" value="HGU41133.1"/>
    <property type="molecule type" value="Genomic_DNA"/>
</dbReference>
<dbReference type="GO" id="GO:0051536">
    <property type="term" value="F:iron-sulfur cluster binding"/>
    <property type="evidence" value="ECO:0007669"/>
    <property type="project" value="UniProtKB-KW"/>
</dbReference>
<accession>A0A7C4RXM8</accession>
<dbReference type="InterPro" id="IPR007197">
    <property type="entry name" value="rSAM"/>
</dbReference>
<dbReference type="GO" id="GO:0003824">
    <property type="term" value="F:catalytic activity"/>
    <property type="evidence" value="ECO:0007669"/>
    <property type="project" value="InterPro"/>
</dbReference>
<dbReference type="InterPro" id="IPR058240">
    <property type="entry name" value="rSAM_sf"/>
</dbReference>
<gene>
    <name evidence="6" type="ORF">ENT77_08055</name>
</gene>
<dbReference type="SUPFAM" id="SSF102114">
    <property type="entry name" value="Radical SAM enzymes"/>
    <property type="match status" value="1"/>
</dbReference>
<proteinExistence type="predicted"/>
<dbReference type="InterPro" id="IPR013785">
    <property type="entry name" value="Aldolase_TIM"/>
</dbReference>
<dbReference type="PANTHER" id="PTHR11228:SF7">
    <property type="entry name" value="PQQA PEPTIDE CYCLASE"/>
    <property type="match status" value="1"/>
</dbReference>
<name>A0A7C4RXM8_9BACT</name>
<dbReference type="PROSITE" id="PS51918">
    <property type="entry name" value="RADICAL_SAM"/>
    <property type="match status" value="1"/>
</dbReference>
<comment type="caution">
    <text evidence="6">The sequence shown here is derived from an EMBL/GenBank/DDBJ whole genome shotgun (WGS) entry which is preliminary data.</text>
</comment>
<dbReference type="SFLD" id="SFLDG01067">
    <property type="entry name" value="SPASM/twitch_domain_containing"/>
    <property type="match status" value="1"/>
</dbReference>
<dbReference type="CDD" id="cd01335">
    <property type="entry name" value="Radical_SAM"/>
    <property type="match status" value="1"/>
</dbReference>
<keyword evidence="3" id="KW-0408">Iron</keyword>
<dbReference type="SFLD" id="SFLDS00029">
    <property type="entry name" value="Radical_SAM"/>
    <property type="match status" value="1"/>
</dbReference>
<organism evidence="6">
    <name type="scientific">Fervidobacterium thailandense</name>
    <dbReference type="NCBI Taxonomy" id="1008305"/>
    <lineage>
        <taxon>Bacteria</taxon>
        <taxon>Thermotogati</taxon>
        <taxon>Thermotogota</taxon>
        <taxon>Thermotogae</taxon>
        <taxon>Thermotogales</taxon>
        <taxon>Fervidobacteriaceae</taxon>
        <taxon>Fervidobacterium</taxon>
    </lineage>
</organism>
<protein>
    <submittedName>
        <fullName evidence="6">Radical SAM protein</fullName>
    </submittedName>
</protein>
<dbReference type="PANTHER" id="PTHR11228">
    <property type="entry name" value="RADICAL SAM DOMAIN PROTEIN"/>
    <property type="match status" value="1"/>
</dbReference>